<reference evidence="3" key="1">
    <citation type="submission" date="2025-08" db="UniProtKB">
        <authorList>
            <consortium name="RefSeq"/>
        </authorList>
    </citation>
    <scope>IDENTIFICATION</scope>
    <source>
        <tissue evidence="3">Thorax and Abdomen</tissue>
    </source>
</reference>
<organism evidence="2 3">
    <name type="scientific">Neodiprion lecontei</name>
    <name type="common">Redheaded pine sawfly</name>
    <dbReference type="NCBI Taxonomy" id="441921"/>
    <lineage>
        <taxon>Eukaryota</taxon>
        <taxon>Metazoa</taxon>
        <taxon>Ecdysozoa</taxon>
        <taxon>Arthropoda</taxon>
        <taxon>Hexapoda</taxon>
        <taxon>Insecta</taxon>
        <taxon>Pterygota</taxon>
        <taxon>Neoptera</taxon>
        <taxon>Endopterygota</taxon>
        <taxon>Hymenoptera</taxon>
        <taxon>Tenthredinoidea</taxon>
        <taxon>Diprionidae</taxon>
        <taxon>Diprioninae</taxon>
        <taxon>Neodiprion</taxon>
    </lineage>
</organism>
<evidence type="ECO:0000313" key="2">
    <source>
        <dbReference type="Proteomes" id="UP000829291"/>
    </source>
</evidence>
<sequence>MCPDCIEACTCSCTTKTVPETLPTRNEIQSGSRKRELQDPDTCGPRCACSDSNIKSSENDVVDELRRRFVFPSGNRGNSDLHPCFECEQSEPCDVCFAEELKRLDESKVTARSVLKQSFIPASSIPCDECLKFGTQRSKDGGKTSQMCNLCQVREIAIVGAEKISEIIVEDEGSGDQIVSKKTHDSNCPCGCDATVSTNPDQCLCGCDVDENVHRTIKKDSCPCGCGETTGQHDALQEPGCDCECAKGGVHCDYCCCVDSVVKMLNDDKMKREKSPETCPCIEDSNREAEMERLAKTLQQEVDSIGRKNYVLQKLVAQCGCSSSQIIQGSCPTDGCPYHDPAPLRPTISGLQTAVELLRVKNRSKDGMIAALAENLRGMVDPGKIIEKLTTSVPAATEQDFDQCRLYNYLNSSDFVQINSVLPSRDKIFPRDQESEIAEARDPEINQSRRGVPPPRDFAVVNKICDDCLLVAWRQPNDISFVNGYEILVNGYLANRVRSPMRTEALLVSLDTSRPVLLTLYSVGPGGSCSEPLRITHPHCPCIDNQHVFG</sequence>
<dbReference type="Proteomes" id="UP000829291">
    <property type="component" value="Chromosome 6"/>
</dbReference>
<feature type="region of interest" description="Disordered" evidence="1">
    <location>
        <begin position="24"/>
        <end position="45"/>
    </location>
</feature>
<name>A0ABM3GHE0_NEOLC</name>
<dbReference type="GeneID" id="107218901"/>
<protein>
    <submittedName>
        <fullName evidence="3">Uncharacterized protein LOC107218901</fullName>
    </submittedName>
</protein>
<proteinExistence type="predicted"/>
<keyword evidence="2" id="KW-1185">Reference proteome</keyword>
<evidence type="ECO:0000313" key="3">
    <source>
        <dbReference type="RefSeq" id="XP_046599690.1"/>
    </source>
</evidence>
<accession>A0ABM3GHE0</accession>
<gene>
    <name evidence="3" type="primary">LOC107218901</name>
</gene>
<dbReference type="RefSeq" id="XP_046599690.1">
    <property type="nucleotide sequence ID" value="XM_046743734.1"/>
</dbReference>
<evidence type="ECO:0000256" key="1">
    <source>
        <dbReference type="SAM" id="MobiDB-lite"/>
    </source>
</evidence>